<dbReference type="HOGENOM" id="CLU_546109_0_0_5"/>
<dbReference type="EMBL" id="AATQ01000056">
    <property type="protein sequence ID" value="EAU44079.1"/>
    <property type="molecule type" value="Genomic_DNA"/>
</dbReference>
<reference evidence="3 4" key="1">
    <citation type="journal article" date="2010" name="J. Bacteriol.">
        <title>Genome sequences of Pelagibaca bermudensis HTCC2601T and Maritimibacter alkaliphilus HTCC2654T, the type strains of two marine Roseobacter genera.</title>
        <authorList>
            <person name="Thrash J.C."/>
            <person name="Cho J.C."/>
            <person name="Ferriera S."/>
            <person name="Johnson J."/>
            <person name="Vergin K.L."/>
            <person name="Giovannoni S.J."/>
        </authorList>
    </citation>
    <scope>NUCLEOTIDE SEQUENCE [LARGE SCALE GENOMIC DNA]</scope>
    <source>
        <strain evidence="4">DSM 26914 / JCM 13377 / KCTC 12554 / HTCC2601</strain>
    </source>
</reference>
<feature type="compositionally biased region" description="Basic and acidic residues" evidence="1">
    <location>
        <begin position="400"/>
        <end position="417"/>
    </location>
</feature>
<feature type="compositionally biased region" description="Basic residues" evidence="1">
    <location>
        <begin position="265"/>
        <end position="275"/>
    </location>
</feature>
<evidence type="ECO:0000313" key="3">
    <source>
        <dbReference type="EMBL" id="EAU44079.1"/>
    </source>
</evidence>
<dbReference type="Pfam" id="PF13566">
    <property type="entry name" value="DUF4130"/>
    <property type="match status" value="1"/>
</dbReference>
<accession>Q0FIR5</accession>
<gene>
    <name evidence="3" type="ORF">R2601_08271</name>
</gene>
<dbReference type="STRING" id="314265.R2601_08271"/>
<evidence type="ECO:0000256" key="1">
    <source>
        <dbReference type="SAM" id="MobiDB-lite"/>
    </source>
</evidence>
<keyword evidence="4" id="KW-1185">Reference proteome</keyword>
<feature type="domain" description="DUF4130" evidence="2">
    <location>
        <begin position="76"/>
        <end position="155"/>
    </location>
</feature>
<feature type="compositionally biased region" description="Basic residues" evidence="1">
    <location>
        <begin position="418"/>
        <end position="433"/>
    </location>
</feature>
<sequence>MRRVVLPEIGTFEAWRDEARALLGAGVPPEEVLWNRGAAEADLFAKALPPVRGGAVTVPKGFVDLARLVVWHRDPERFARLYALLWALGHDRRLLEDRGDPRIDRLRRMAKEVSRDRHKMTAFVRFREIGDPAATRRRFAAWFEPSHYILELAAPSCQALRGYGLVDLHARSDGAFRRVRDSLRPARGAARAARRRRRGALAHLLPQHLQSRTTQGQRDAGGDAEEILAQPARGAADSRTDRRGPVASAGHGRRGPEPAADPGRAHHRAAARPRGARAGWRSRGASDRAGGLPALPALAKRDPAGGGRGPARCGADDRGRAARRSGGSGGAALRRARGAAFRRGGRARRAGARPGLCHQRGEAFQVRAARQAAAAPVSELGRDRPLPVVARHGAPAGAPEAHRGDGGERGGEPDRRWPPHRHKARHARAGARRHAGDGDMAPVLSPASSRGRARRRRGGLRGGSAPRRRAGGAGGGRRLIPQGLNEGFTGAAGQGRTAP</sequence>
<evidence type="ECO:0000259" key="2">
    <source>
        <dbReference type="Pfam" id="PF13566"/>
    </source>
</evidence>
<comment type="caution">
    <text evidence="3">The sequence shown here is derived from an EMBL/GenBank/DDBJ whole genome shotgun (WGS) entry which is preliminary data.</text>
</comment>
<organism evidence="3 4">
    <name type="scientific">Salipiger bermudensis (strain DSM 26914 / JCM 13377 / KCTC 12554 / HTCC2601)</name>
    <name type="common">Pelagibaca bermudensis</name>
    <dbReference type="NCBI Taxonomy" id="314265"/>
    <lineage>
        <taxon>Bacteria</taxon>
        <taxon>Pseudomonadati</taxon>
        <taxon>Pseudomonadota</taxon>
        <taxon>Alphaproteobacteria</taxon>
        <taxon>Rhodobacterales</taxon>
        <taxon>Roseobacteraceae</taxon>
        <taxon>Salipiger</taxon>
    </lineage>
</organism>
<dbReference type="AlphaFoldDB" id="Q0FIR5"/>
<protein>
    <submittedName>
        <fullName evidence="3">Putative uracil DNA glycosylase protein</fullName>
    </submittedName>
</protein>
<feature type="region of interest" description="Disordered" evidence="1">
    <location>
        <begin position="230"/>
        <end position="356"/>
    </location>
</feature>
<dbReference type="InterPro" id="IPR025404">
    <property type="entry name" value="DUF4130"/>
</dbReference>
<feature type="compositionally biased region" description="Polar residues" evidence="1">
    <location>
        <begin position="208"/>
        <end position="217"/>
    </location>
</feature>
<feature type="region of interest" description="Disordered" evidence="1">
    <location>
        <begin position="202"/>
        <end position="221"/>
    </location>
</feature>
<name>Q0FIR5_SALBH</name>
<feature type="compositionally biased region" description="Low complexity" evidence="1">
    <location>
        <begin position="276"/>
        <end position="298"/>
    </location>
</feature>
<dbReference type="eggNOG" id="COG1573">
    <property type="taxonomic scope" value="Bacteria"/>
</dbReference>
<dbReference type="Proteomes" id="UP000006230">
    <property type="component" value="Unassembled WGS sequence"/>
</dbReference>
<feature type="region of interest" description="Disordered" evidence="1">
    <location>
        <begin position="390"/>
        <end position="499"/>
    </location>
</feature>
<proteinExistence type="predicted"/>
<evidence type="ECO:0000313" key="4">
    <source>
        <dbReference type="Proteomes" id="UP000006230"/>
    </source>
</evidence>